<dbReference type="Proteomes" id="UP001433508">
    <property type="component" value="Unassembled WGS sequence"/>
</dbReference>
<accession>A0ACC3SZU6</accession>
<keyword evidence="2" id="KW-1185">Reference proteome</keyword>
<organism evidence="1 2">
    <name type="scientific">Lipomyces kononenkoae</name>
    <name type="common">Yeast</name>
    <dbReference type="NCBI Taxonomy" id="34357"/>
    <lineage>
        <taxon>Eukaryota</taxon>
        <taxon>Fungi</taxon>
        <taxon>Dikarya</taxon>
        <taxon>Ascomycota</taxon>
        <taxon>Saccharomycotina</taxon>
        <taxon>Lipomycetes</taxon>
        <taxon>Lipomycetales</taxon>
        <taxon>Lipomycetaceae</taxon>
        <taxon>Lipomyces</taxon>
    </lineage>
</organism>
<dbReference type="EMBL" id="MU971373">
    <property type="protein sequence ID" value="KAK9237148.1"/>
    <property type="molecule type" value="Genomic_DNA"/>
</dbReference>
<evidence type="ECO:0000313" key="1">
    <source>
        <dbReference type="EMBL" id="KAK9237148.1"/>
    </source>
</evidence>
<gene>
    <name evidence="1" type="ORF">V1525DRAFT_404753</name>
</gene>
<comment type="caution">
    <text evidence="1">The sequence shown here is derived from an EMBL/GenBank/DDBJ whole genome shotgun (WGS) entry which is preliminary data.</text>
</comment>
<name>A0ACC3SZU6_LIPKO</name>
<reference evidence="2" key="1">
    <citation type="journal article" date="2024" name="Front. Bioeng. Biotechnol.">
        <title>Genome-scale model development and genomic sequencing of the oleaginous clade Lipomyces.</title>
        <authorList>
            <person name="Czajka J.J."/>
            <person name="Han Y."/>
            <person name="Kim J."/>
            <person name="Mondo S.J."/>
            <person name="Hofstad B.A."/>
            <person name="Robles A."/>
            <person name="Haridas S."/>
            <person name="Riley R."/>
            <person name="LaButti K."/>
            <person name="Pangilinan J."/>
            <person name="Andreopoulos W."/>
            <person name="Lipzen A."/>
            <person name="Yan J."/>
            <person name="Wang M."/>
            <person name="Ng V."/>
            <person name="Grigoriev I.V."/>
            <person name="Spatafora J.W."/>
            <person name="Magnuson J.K."/>
            <person name="Baker S.E."/>
            <person name="Pomraning K.R."/>
        </authorList>
    </citation>
    <scope>NUCLEOTIDE SEQUENCE [LARGE SCALE GENOMIC DNA]</scope>
    <source>
        <strain evidence="2">CBS 7786</strain>
    </source>
</reference>
<proteinExistence type="predicted"/>
<sequence length="199" mass="22184">MAELPTFRENKLYSTNYSPDPDRIHPVTTTKKGRFRQKIIGAIGLIFIAALFASVIYRSYLVRALLSHEYDKIPHDELVSCSRPSENFGTSSTSIDIASVTNGNVVARHPWRTAAIDGTVSWFSLIVTYATGIYGIMCTAHILEYMELLAVTGIQVSLTRFVIWWIFFAVLNWASAGLLLYGIQSGWSSASYCFKTLGP</sequence>
<protein>
    <submittedName>
        <fullName evidence="1">Uncharacterized protein</fullName>
    </submittedName>
</protein>
<evidence type="ECO:0000313" key="2">
    <source>
        <dbReference type="Proteomes" id="UP001433508"/>
    </source>
</evidence>